<protein>
    <submittedName>
        <fullName evidence="1">Transposase IS4</fullName>
    </submittedName>
</protein>
<dbReference type="EMBL" id="CP003614">
    <property type="protein sequence ID" value="AFZ05848.1"/>
    <property type="molecule type" value="Genomic_DNA"/>
</dbReference>
<dbReference type="eggNOG" id="COG3385">
    <property type="taxonomic scope" value="Bacteria"/>
</dbReference>
<reference evidence="1 2" key="1">
    <citation type="submission" date="2012-05" db="EMBL/GenBank/DDBJ databases">
        <title>Finished chromosome of genome of Oscillatoria sp. PCC 7112.</title>
        <authorList>
            <consortium name="US DOE Joint Genome Institute"/>
            <person name="Gugger M."/>
            <person name="Coursin T."/>
            <person name="Rippka R."/>
            <person name="Tandeau De Marsac N."/>
            <person name="Huntemann M."/>
            <person name="Wei C.-L."/>
            <person name="Han J."/>
            <person name="Detter J.C."/>
            <person name="Han C."/>
            <person name="Tapia R."/>
            <person name="Davenport K."/>
            <person name="Daligault H."/>
            <person name="Erkkila T."/>
            <person name="Gu W."/>
            <person name="Munk A.C.C."/>
            <person name="Teshima H."/>
            <person name="Xu Y."/>
            <person name="Chain P."/>
            <person name="Chen A."/>
            <person name="Krypides N."/>
            <person name="Mavromatis K."/>
            <person name="Markowitz V."/>
            <person name="Szeto E."/>
            <person name="Ivanova N."/>
            <person name="Mikhailova N."/>
            <person name="Ovchinnikova G."/>
            <person name="Pagani I."/>
            <person name="Pati A."/>
            <person name="Goodwin L."/>
            <person name="Peters L."/>
            <person name="Pitluck S."/>
            <person name="Woyke T."/>
            <person name="Kerfeld C."/>
        </authorList>
    </citation>
    <scope>NUCLEOTIDE SEQUENCE [LARGE SCALE GENOMIC DNA]</scope>
    <source>
        <strain evidence="1 2">PCC 7112</strain>
    </source>
</reference>
<evidence type="ECO:0000313" key="2">
    <source>
        <dbReference type="Proteomes" id="UP000010478"/>
    </source>
</evidence>
<dbReference type="Proteomes" id="UP000010478">
    <property type="component" value="Chromosome"/>
</dbReference>
<name>K9VCF4_9CYAN</name>
<dbReference type="KEGG" id="oni:Osc7112_1307"/>
<keyword evidence="2" id="KW-1185">Reference proteome</keyword>
<gene>
    <name evidence="1" type="ORF">Osc7112_1307</name>
</gene>
<dbReference type="PATRIC" id="fig|179408.3.peg.1587"/>
<accession>K9VCF4</accession>
<dbReference type="HOGENOM" id="CLU_2303078_0_0_3"/>
<organism evidence="1 2">
    <name type="scientific">Phormidium nigroviride PCC 7112</name>
    <dbReference type="NCBI Taxonomy" id="179408"/>
    <lineage>
        <taxon>Bacteria</taxon>
        <taxon>Bacillati</taxon>
        <taxon>Cyanobacteriota</taxon>
        <taxon>Cyanophyceae</taxon>
        <taxon>Oscillatoriophycideae</taxon>
        <taxon>Oscillatoriales</taxon>
        <taxon>Oscillatoriaceae</taxon>
        <taxon>Phormidium</taxon>
    </lineage>
</organism>
<sequence length="100" mass="11538" precursor="true">MNSTFQNDFCKRSKLQIWGTWLFYAILVDLGNAVADELGVPIEPVSLEMIYRGMYHFSVGYQKGIASDLVKYFADDKNQDLGIVKRRRKPHVRLIISPFP</sequence>
<evidence type="ECO:0000313" key="1">
    <source>
        <dbReference type="EMBL" id="AFZ05848.1"/>
    </source>
</evidence>
<proteinExistence type="predicted"/>
<dbReference type="AlphaFoldDB" id="K9VCF4"/>